<protein>
    <submittedName>
        <fullName evidence="1 3">Uncharacterized protein</fullName>
    </submittedName>
</protein>
<reference evidence="3" key="1">
    <citation type="submission" date="2016-06" db="UniProtKB">
        <authorList>
            <consortium name="WormBaseParasite"/>
        </authorList>
    </citation>
    <scope>IDENTIFICATION</scope>
</reference>
<gene>
    <name evidence="1" type="ORF">TCNE_LOCUS2173</name>
</gene>
<evidence type="ECO:0000313" key="1">
    <source>
        <dbReference type="EMBL" id="VDM27595.1"/>
    </source>
</evidence>
<dbReference type="Proteomes" id="UP000050794">
    <property type="component" value="Unassembled WGS sequence"/>
</dbReference>
<dbReference type="WBParaSite" id="TCNE_0000217301-mRNA-1">
    <property type="protein sequence ID" value="TCNE_0000217301-mRNA-1"/>
    <property type="gene ID" value="TCNE_0000217301"/>
</dbReference>
<reference evidence="1 2" key="2">
    <citation type="submission" date="2018-11" db="EMBL/GenBank/DDBJ databases">
        <authorList>
            <consortium name="Pathogen Informatics"/>
        </authorList>
    </citation>
    <scope>NUCLEOTIDE SEQUENCE [LARGE SCALE GENOMIC DNA]</scope>
</reference>
<accession>A0A183U103</accession>
<dbReference type="AlphaFoldDB" id="A0A183U103"/>
<proteinExistence type="predicted"/>
<name>A0A183U103_TOXCA</name>
<evidence type="ECO:0000313" key="2">
    <source>
        <dbReference type="Proteomes" id="UP000050794"/>
    </source>
</evidence>
<sequence length="190" mass="21769">MVVSRQLESRVYAVATIRLAHNSVSDSSTMANNELPSFVGRALVHIQFSGEIGNDEIFHNVLCVKRSRNEKDDDNIDAGRFVDRLCTLRPYLLFTTFYAANFIQPTFKLRNIHFRVSIGPYGNPVYEKYPACTNKTLSDCRFIENIIINRRTGSCKDRRIPFLWSGGFVQDGVFEDGIEFKGWAYPNRIT</sequence>
<dbReference type="EMBL" id="UYWY01002030">
    <property type="protein sequence ID" value="VDM27595.1"/>
    <property type="molecule type" value="Genomic_DNA"/>
</dbReference>
<evidence type="ECO:0000313" key="3">
    <source>
        <dbReference type="WBParaSite" id="TCNE_0000217301-mRNA-1"/>
    </source>
</evidence>
<organism evidence="2 3">
    <name type="scientific">Toxocara canis</name>
    <name type="common">Canine roundworm</name>
    <dbReference type="NCBI Taxonomy" id="6265"/>
    <lineage>
        <taxon>Eukaryota</taxon>
        <taxon>Metazoa</taxon>
        <taxon>Ecdysozoa</taxon>
        <taxon>Nematoda</taxon>
        <taxon>Chromadorea</taxon>
        <taxon>Rhabditida</taxon>
        <taxon>Spirurina</taxon>
        <taxon>Ascaridomorpha</taxon>
        <taxon>Ascaridoidea</taxon>
        <taxon>Toxocaridae</taxon>
        <taxon>Toxocara</taxon>
    </lineage>
</organism>
<keyword evidence="2" id="KW-1185">Reference proteome</keyword>